<feature type="transmembrane region" description="Helical" evidence="1">
    <location>
        <begin position="64"/>
        <end position="84"/>
    </location>
</feature>
<reference evidence="2" key="1">
    <citation type="submission" date="2021-07" db="EMBL/GenBank/DDBJ databases">
        <title>Comparative characterization of mitogenomes from five orders of elasmobranch parasites indicate that total evidence analysis is superior to single genes for cestodes (Cestoda: Tapeworms).</title>
        <authorList>
            <person name="Trevisan B."/>
            <person name="Jacob Machado D."/>
            <person name="Galafasse Lahr D."/>
            <person name="Portella de Luna Marques F."/>
        </authorList>
    </citation>
    <scope>NUCLEOTIDE SEQUENCE</scope>
</reference>
<organism evidence="2">
    <name type="scientific">Rhinebothrium sp. LRP 10407</name>
    <dbReference type="NCBI Taxonomy" id="2899471"/>
    <lineage>
        <taxon>Eukaryota</taxon>
        <taxon>Metazoa</taxon>
        <taxon>Spiralia</taxon>
        <taxon>Lophotrochozoa</taxon>
        <taxon>Platyhelminthes</taxon>
        <taxon>Cestoda</taxon>
        <taxon>Eucestoda</taxon>
        <taxon>Rhinebothriidea</taxon>
        <taxon>Rhinebothrium</taxon>
    </lineage>
</organism>
<feature type="transmembrane region" description="Helical" evidence="1">
    <location>
        <begin position="118"/>
        <end position="138"/>
    </location>
</feature>
<feature type="transmembrane region" description="Helical" evidence="1">
    <location>
        <begin position="145"/>
        <end position="164"/>
    </location>
</feature>
<keyword evidence="1" id="KW-0812">Transmembrane</keyword>
<keyword evidence="1" id="KW-0472">Membrane</keyword>
<feature type="transmembrane region" description="Helical" evidence="1">
    <location>
        <begin position="226"/>
        <end position="244"/>
    </location>
</feature>
<feature type="transmembrane region" description="Helical" evidence="1">
    <location>
        <begin position="251"/>
        <end position="269"/>
    </location>
</feature>
<gene>
    <name evidence="2" type="primary">ND2</name>
</gene>
<dbReference type="EMBL" id="MZ594581">
    <property type="protein sequence ID" value="UFQ88440.1"/>
    <property type="molecule type" value="Genomic_DNA"/>
</dbReference>
<proteinExistence type="predicted"/>
<geneLocation type="mitochondrion" evidence="2"/>
<keyword evidence="2" id="KW-0496">Mitochondrion</keyword>
<evidence type="ECO:0000256" key="1">
    <source>
        <dbReference type="SAM" id="Phobius"/>
    </source>
</evidence>
<name>A0A8K1W5C2_9CEST</name>
<feature type="transmembrane region" description="Helical" evidence="1">
    <location>
        <begin position="6"/>
        <end position="27"/>
    </location>
</feature>
<sequence length="291" mass="33801">MSTSRVHIDLIFFSFFFSIIFCLFCCLVDNIMGLWVFMELMGMAIVPSFFYSNNSSISAFYNSLLSYVVISGISSVLIMSGILFSGLYYLLLLGFVVKLGFFPFSFWLYAVFGGSNWAFIFFLSVISKFPVLFFCFLLQNPVEYILYWDCFFTLLCCSVFFWLLSNSWEFVWCHISLSSVTTLVVACFCSEPSVSFYIFFYYSIWATATIAYFYFISSWQGNKYNFWVYCFLLLVTPLSLPIFYKLGVCLALVYSSVSVLLAWCLYSFSEQFYLYKAGSDCFYSSVNNTWL</sequence>
<feature type="transmembrane region" description="Helical" evidence="1">
    <location>
        <begin position="196"/>
        <end position="214"/>
    </location>
</feature>
<keyword evidence="1" id="KW-1133">Transmembrane helix</keyword>
<protein>
    <submittedName>
        <fullName evidence="2">NADH dehydrogenase subunit 2</fullName>
    </submittedName>
</protein>
<feature type="transmembrane region" description="Helical" evidence="1">
    <location>
        <begin position="170"/>
        <end position="189"/>
    </location>
</feature>
<accession>A0A8K1W5C2</accession>
<dbReference type="AlphaFoldDB" id="A0A8K1W5C2"/>
<feature type="transmembrane region" description="Helical" evidence="1">
    <location>
        <begin position="34"/>
        <end position="52"/>
    </location>
</feature>
<evidence type="ECO:0000313" key="2">
    <source>
        <dbReference type="EMBL" id="UFQ88440.1"/>
    </source>
</evidence>
<feature type="transmembrane region" description="Helical" evidence="1">
    <location>
        <begin position="91"/>
        <end position="112"/>
    </location>
</feature>